<feature type="region of interest" description="Disordered" evidence="1">
    <location>
        <begin position="1"/>
        <end position="24"/>
    </location>
</feature>
<dbReference type="GeneID" id="27350528"/>
<organism evidence="2 3">
    <name type="scientific">Cladophialophora immunda</name>
    <dbReference type="NCBI Taxonomy" id="569365"/>
    <lineage>
        <taxon>Eukaryota</taxon>
        <taxon>Fungi</taxon>
        <taxon>Dikarya</taxon>
        <taxon>Ascomycota</taxon>
        <taxon>Pezizomycotina</taxon>
        <taxon>Eurotiomycetes</taxon>
        <taxon>Chaetothyriomycetidae</taxon>
        <taxon>Chaetothyriales</taxon>
        <taxon>Herpotrichiellaceae</taxon>
        <taxon>Cladophialophora</taxon>
    </lineage>
</organism>
<dbReference type="Proteomes" id="UP000054466">
    <property type="component" value="Unassembled WGS sequence"/>
</dbReference>
<dbReference type="OrthoDB" id="4120262at2759"/>
<proteinExistence type="predicted"/>
<evidence type="ECO:0000313" key="3">
    <source>
        <dbReference type="Proteomes" id="UP000054466"/>
    </source>
</evidence>
<keyword evidence="3" id="KW-1185">Reference proteome</keyword>
<accession>A0A0D2BVM9</accession>
<name>A0A0D2BVM9_9EURO</name>
<dbReference type="VEuPathDB" id="FungiDB:PV07_11334"/>
<protein>
    <submittedName>
        <fullName evidence="2">Uncharacterized protein</fullName>
    </submittedName>
</protein>
<evidence type="ECO:0000313" key="2">
    <source>
        <dbReference type="EMBL" id="KIW23108.1"/>
    </source>
</evidence>
<gene>
    <name evidence="2" type="ORF">PV07_11334</name>
</gene>
<evidence type="ECO:0000256" key="1">
    <source>
        <dbReference type="SAM" id="MobiDB-lite"/>
    </source>
</evidence>
<dbReference type="HOGENOM" id="CLU_1224638_0_0_1"/>
<dbReference type="AlphaFoldDB" id="A0A0D2BVM9"/>
<dbReference type="EMBL" id="KN847046">
    <property type="protein sequence ID" value="KIW23108.1"/>
    <property type="molecule type" value="Genomic_DNA"/>
</dbReference>
<sequence>MSASRYKLSGSARGWPHTPYTDGQQITHNHRTLVHTEDQIGLYGIRIRKPSSDLSRIYLSSPSYPRILQIPLEGLAIHHIQHLTFHLQHPTNSSNPHNSHNHNLFSTKRNNTMPPPMRIPLGRLAQPTTTLRAFSSATPGALRRPASLHFHGHHVTHHHAPLPLPHAASQRILSKASQTARTHWATLPEAIRDVTSYLALGALTSEAAFLVYCWDQNADLTDFLAV</sequence>
<reference evidence="2 3" key="1">
    <citation type="submission" date="2015-01" db="EMBL/GenBank/DDBJ databases">
        <title>The Genome Sequence of Cladophialophora immunda CBS83496.</title>
        <authorList>
            <consortium name="The Broad Institute Genomics Platform"/>
            <person name="Cuomo C."/>
            <person name="de Hoog S."/>
            <person name="Gorbushina A."/>
            <person name="Stielow B."/>
            <person name="Teixiera M."/>
            <person name="Abouelleil A."/>
            <person name="Chapman S.B."/>
            <person name="Priest M."/>
            <person name="Young S.K."/>
            <person name="Wortman J."/>
            <person name="Nusbaum C."/>
            <person name="Birren B."/>
        </authorList>
    </citation>
    <scope>NUCLEOTIDE SEQUENCE [LARGE SCALE GENOMIC DNA]</scope>
    <source>
        <strain evidence="2 3">CBS 83496</strain>
    </source>
</reference>
<dbReference type="RefSeq" id="XP_016243324.1">
    <property type="nucleotide sequence ID" value="XM_016398762.1"/>
</dbReference>